<comment type="caution">
    <text evidence="1">The sequence shown here is derived from an EMBL/GenBank/DDBJ whole genome shotgun (WGS) entry which is preliminary data.</text>
</comment>
<evidence type="ECO:0000313" key="1">
    <source>
        <dbReference type="EMBL" id="MEW9491709.1"/>
    </source>
</evidence>
<name>A0ACC6TP93_9CREN</name>
<reference evidence="1" key="1">
    <citation type="submission" date="2024-07" db="EMBL/GenBank/DDBJ databases">
        <title>Metagenome and Metagenome-Assembled Genomes of Archaea from a hot spring from the geothermal field of Los Azufres, Mexico.</title>
        <authorList>
            <person name="Marin-Paredes R."/>
            <person name="Martinez-Romero E."/>
            <person name="Servin-Garciduenas L.E."/>
        </authorList>
    </citation>
    <scope>NUCLEOTIDE SEQUENCE</scope>
    <source>
        <strain evidence="1">AZ1-454</strain>
    </source>
</reference>
<organism evidence="1 2">
    <name type="scientific">Candidatus Aramenus sulfurataquae</name>
    <dbReference type="NCBI Taxonomy" id="1326980"/>
    <lineage>
        <taxon>Archaea</taxon>
        <taxon>Thermoproteota</taxon>
        <taxon>Thermoprotei</taxon>
        <taxon>Sulfolobales</taxon>
        <taxon>Sulfolobaceae</taxon>
        <taxon>Candidatus Aramenus</taxon>
    </lineage>
</organism>
<gene>
    <name evidence="1" type="ORF">TQ35_0005850</name>
</gene>
<sequence>MKIKVTIERFNDYLERGVLAILNSLLAIELVKDFGLPQMYEYALVPFAVIITVVIPFFMTSFISVLYVSATIYNTLAQHALALYQGYLHVFLLVVLGILLPVIVELKYKSLQAFIGINSIVAYTAFPASALFLFAGISEKRSVLINSISSLPLVIWMIYPNFVEPPIYRISLAIALVIAGAAIMGLKKAFSPIGAALPTVALYYVVPSLSVSQVIDVTFLAVTINIVPMILEFQEKRSIERSEFELLRNSLNSSMEEAIISLQRLSKVDNERLSSLASKSLDLLTSLYNDLSKCNERKCTEEVSLKFSREKEEIERQIDDELFKVIVQFNEKAKKLRKLNLPLGEVSIGERKFTLNSSGVDYVYSVFSSISLSLDSAVKSLNETAKSLNQIFGTNFNLLLSKNIDKMLETSEALLNREVVDRMKCLIEIEKDILVKLNDNSITQLKLKLVRDLNLIDLDNVTFYEVNQLVAATREINKVIDSEVTKISSIGTNGILPPFLVEKILNARNKLQKSLESAKSLYDKFSEFLASIDEVNEVLDILSKKEALRDLFGLIESNSQQIISTLSKDSCISVSDMGIDESFSPYVIYWLQSKGLNVRKVKSSICLS</sequence>
<dbReference type="Proteomes" id="UP000053480">
    <property type="component" value="Unassembled WGS sequence"/>
</dbReference>
<proteinExistence type="predicted"/>
<protein>
    <submittedName>
        <fullName evidence="1">Uncharacterized protein</fullName>
    </submittedName>
</protein>
<dbReference type="EMBL" id="JZWS03000006">
    <property type="protein sequence ID" value="MEW9491709.1"/>
    <property type="molecule type" value="Genomic_DNA"/>
</dbReference>
<accession>A0ACC6TP93</accession>
<evidence type="ECO:0000313" key="2">
    <source>
        <dbReference type="Proteomes" id="UP000053480"/>
    </source>
</evidence>